<sequence>MDLPDAFSDAKRIVKQVYDQVYTEFRVWKAEYASRIMDSLVQPPSYSPAQMDDTVTQEPPFDLPEDSPEFPEFFPTSSYQISIESYDYKTGLTEQIPFEVTRVHDLPPRAPEHEHCTPSNRNVFVGDDPQAMPFMPFLNDPTFDHDAYADEHKTYAWEPELTVDPDVDAVVIETTRRLLGEHHMCYELIDETEILPYELLDHNGARGVYRGAVYRSHRRDYLPWPPGIPDSAKPLPQTQVVPGATPTEKLTNLVSHFCTNLNCIVGYCNVHLDPMPMPLPVLPRIPNDRMAKQTDHPCGDQCFLSVDAPEPETIRWSQEDFQFLEMFMTLDPDTIPCDLATLCRRPCFEAFYQRGVILASTPIPPANNRPNGKRSKSSRPKFADHDSAKFTPGGPCGHEGPCDSTSQCACYLNKAHCERWCRCDKKCVRRWKGCQCRVLHKRCRTDSCSCFKAHRECDPELCIPCSAKYAEANICQNANIQREKWKRTQVGPSRWGRGLFMAEDTEADELIIEYIGEIIFDPTTESREHITKHRGRNYLFQLNETTSVDGVYLANDARFINHNGENPNCKAGVKLVNGEHRIGLYSTRRIKSGEEILFNYGKHFFQEREAEVGPGIGKGKGKAAESNATDTSGLGYLIPRPASPPSKPQVARKRALQPQVKPRAAKSRTQLPVGLLPSSKQGSSASQPVAVRRK</sequence>
<feature type="domain" description="SET" evidence="7">
    <location>
        <begin position="483"/>
        <end position="601"/>
    </location>
</feature>
<dbReference type="PANTHER" id="PTHR45747:SF4">
    <property type="entry name" value="HISTONE-LYSINE N-METHYLTRANSFERASE E(Z)"/>
    <property type="match status" value="1"/>
</dbReference>
<keyword evidence="1" id="KW-0489">Methyltransferase</keyword>
<keyword evidence="2" id="KW-0808">Transferase</keyword>
<comment type="caution">
    <text evidence="9">The sequence shown here is derived from an EMBL/GenBank/DDBJ whole genome shotgun (WGS) entry which is preliminary data.</text>
</comment>
<feature type="compositionally biased region" description="Polar residues" evidence="6">
    <location>
        <begin position="678"/>
        <end position="687"/>
    </location>
</feature>
<dbReference type="PANTHER" id="PTHR45747">
    <property type="entry name" value="HISTONE-LYSINE N-METHYLTRANSFERASE E(Z)"/>
    <property type="match status" value="1"/>
</dbReference>
<dbReference type="InterPro" id="IPR026489">
    <property type="entry name" value="CXC_dom"/>
</dbReference>
<feature type="region of interest" description="Disordered" evidence="6">
    <location>
        <begin position="613"/>
        <end position="694"/>
    </location>
</feature>
<dbReference type="GO" id="GO:0035098">
    <property type="term" value="C:ESC/E(Z) complex"/>
    <property type="evidence" value="ECO:0007669"/>
    <property type="project" value="TreeGrafter"/>
</dbReference>
<dbReference type="EMBL" id="JARKIF010000010">
    <property type="protein sequence ID" value="KAJ7629113.1"/>
    <property type="molecule type" value="Genomic_DNA"/>
</dbReference>
<feature type="region of interest" description="Disordered" evidence="6">
    <location>
        <begin position="362"/>
        <end position="387"/>
    </location>
</feature>
<evidence type="ECO:0000256" key="1">
    <source>
        <dbReference type="ARBA" id="ARBA00022603"/>
    </source>
</evidence>
<evidence type="ECO:0000256" key="4">
    <source>
        <dbReference type="ARBA" id="ARBA00023015"/>
    </source>
</evidence>
<dbReference type="InterPro" id="IPR045318">
    <property type="entry name" value="EZH1/2-like"/>
</dbReference>
<dbReference type="GO" id="GO:0003682">
    <property type="term" value="F:chromatin binding"/>
    <property type="evidence" value="ECO:0007669"/>
    <property type="project" value="TreeGrafter"/>
</dbReference>
<evidence type="ECO:0000313" key="10">
    <source>
        <dbReference type="Proteomes" id="UP001221142"/>
    </source>
</evidence>
<evidence type="ECO:0000259" key="7">
    <source>
        <dbReference type="PROSITE" id="PS50280"/>
    </source>
</evidence>
<protein>
    <recommendedName>
        <fullName evidence="11">SET domain-containing protein</fullName>
    </recommendedName>
</protein>
<evidence type="ECO:0008006" key="11">
    <source>
        <dbReference type="Google" id="ProtNLM"/>
    </source>
</evidence>
<dbReference type="PROSITE" id="PS51633">
    <property type="entry name" value="CXC"/>
    <property type="match status" value="1"/>
</dbReference>
<dbReference type="Gene3D" id="2.170.270.10">
    <property type="entry name" value="SET domain"/>
    <property type="match status" value="1"/>
</dbReference>
<proteinExistence type="predicted"/>
<name>A0AAD7BSS2_9AGAR</name>
<accession>A0AAD7BSS2</accession>
<dbReference type="InterPro" id="IPR001214">
    <property type="entry name" value="SET_dom"/>
</dbReference>
<keyword evidence="3" id="KW-0949">S-adenosyl-L-methionine</keyword>
<dbReference type="GO" id="GO:0032259">
    <property type="term" value="P:methylation"/>
    <property type="evidence" value="ECO:0007669"/>
    <property type="project" value="UniProtKB-KW"/>
</dbReference>
<evidence type="ECO:0000256" key="5">
    <source>
        <dbReference type="ARBA" id="ARBA00023163"/>
    </source>
</evidence>
<feature type="domain" description="CXC" evidence="8">
    <location>
        <begin position="374"/>
        <end position="481"/>
    </location>
</feature>
<keyword evidence="4" id="KW-0805">Transcription regulation</keyword>
<evidence type="ECO:0000259" key="8">
    <source>
        <dbReference type="PROSITE" id="PS51633"/>
    </source>
</evidence>
<dbReference type="GO" id="GO:0031507">
    <property type="term" value="P:heterochromatin formation"/>
    <property type="evidence" value="ECO:0007669"/>
    <property type="project" value="TreeGrafter"/>
</dbReference>
<dbReference type="SUPFAM" id="SSF82199">
    <property type="entry name" value="SET domain"/>
    <property type="match status" value="1"/>
</dbReference>
<evidence type="ECO:0000256" key="6">
    <source>
        <dbReference type="SAM" id="MobiDB-lite"/>
    </source>
</evidence>
<keyword evidence="10" id="KW-1185">Reference proteome</keyword>
<dbReference type="GO" id="GO:0046976">
    <property type="term" value="F:histone H3K27 methyltransferase activity"/>
    <property type="evidence" value="ECO:0007669"/>
    <property type="project" value="TreeGrafter"/>
</dbReference>
<dbReference type="SMART" id="SM00317">
    <property type="entry name" value="SET"/>
    <property type="match status" value="1"/>
</dbReference>
<dbReference type="Pfam" id="PF00856">
    <property type="entry name" value="SET"/>
    <property type="match status" value="1"/>
</dbReference>
<evidence type="ECO:0000256" key="2">
    <source>
        <dbReference type="ARBA" id="ARBA00022679"/>
    </source>
</evidence>
<keyword evidence="5" id="KW-0804">Transcription</keyword>
<evidence type="ECO:0000313" key="9">
    <source>
        <dbReference type="EMBL" id="KAJ7629113.1"/>
    </source>
</evidence>
<dbReference type="AlphaFoldDB" id="A0AAD7BSS2"/>
<evidence type="ECO:0000256" key="3">
    <source>
        <dbReference type="ARBA" id="ARBA00022691"/>
    </source>
</evidence>
<organism evidence="9 10">
    <name type="scientific">Roridomyces roridus</name>
    <dbReference type="NCBI Taxonomy" id="1738132"/>
    <lineage>
        <taxon>Eukaryota</taxon>
        <taxon>Fungi</taxon>
        <taxon>Dikarya</taxon>
        <taxon>Basidiomycota</taxon>
        <taxon>Agaricomycotina</taxon>
        <taxon>Agaricomycetes</taxon>
        <taxon>Agaricomycetidae</taxon>
        <taxon>Agaricales</taxon>
        <taxon>Marasmiineae</taxon>
        <taxon>Mycenaceae</taxon>
        <taxon>Roridomyces</taxon>
    </lineage>
</organism>
<dbReference type="Proteomes" id="UP001221142">
    <property type="component" value="Unassembled WGS sequence"/>
</dbReference>
<reference evidence="9" key="1">
    <citation type="submission" date="2023-03" db="EMBL/GenBank/DDBJ databases">
        <title>Massive genome expansion in bonnet fungi (Mycena s.s.) driven by repeated elements and novel gene families across ecological guilds.</title>
        <authorList>
            <consortium name="Lawrence Berkeley National Laboratory"/>
            <person name="Harder C.B."/>
            <person name="Miyauchi S."/>
            <person name="Viragh M."/>
            <person name="Kuo A."/>
            <person name="Thoen E."/>
            <person name="Andreopoulos B."/>
            <person name="Lu D."/>
            <person name="Skrede I."/>
            <person name="Drula E."/>
            <person name="Henrissat B."/>
            <person name="Morin E."/>
            <person name="Kohler A."/>
            <person name="Barry K."/>
            <person name="LaButti K."/>
            <person name="Morin E."/>
            <person name="Salamov A."/>
            <person name="Lipzen A."/>
            <person name="Mereny Z."/>
            <person name="Hegedus B."/>
            <person name="Baldrian P."/>
            <person name="Stursova M."/>
            <person name="Weitz H."/>
            <person name="Taylor A."/>
            <person name="Grigoriev I.V."/>
            <person name="Nagy L.G."/>
            <person name="Martin F."/>
            <person name="Kauserud H."/>
        </authorList>
    </citation>
    <scope>NUCLEOTIDE SEQUENCE</scope>
    <source>
        <strain evidence="9">9284</strain>
    </source>
</reference>
<gene>
    <name evidence="9" type="ORF">FB45DRAFT_920000</name>
</gene>
<dbReference type="PROSITE" id="PS50280">
    <property type="entry name" value="SET"/>
    <property type="match status" value="1"/>
</dbReference>
<dbReference type="InterPro" id="IPR046341">
    <property type="entry name" value="SET_dom_sf"/>
</dbReference>